<sequence>MPYVNGQPLLHQYVYNSSNSRLSAEAIGRVAKKEYAALKDWVTTPERHEQLAVTGDSDRAQQAKEAPSKKTKTKKETKKEMKKEKK</sequence>
<organism evidence="2 3">
    <name type="scientific">Stereocaulon virgatum</name>
    <dbReference type="NCBI Taxonomy" id="373712"/>
    <lineage>
        <taxon>Eukaryota</taxon>
        <taxon>Fungi</taxon>
        <taxon>Dikarya</taxon>
        <taxon>Ascomycota</taxon>
        <taxon>Pezizomycotina</taxon>
        <taxon>Lecanoromycetes</taxon>
        <taxon>OSLEUM clade</taxon>
        <taxon>Lecanoromycetidae</taxon>
        <taxon>Lecanorales</taxon>
        <taxon>Lecanorineae</taxon>
        <taxon>Stereocaulaceae</taxon>
        <taxon>Stereocaulon</taxon>
    </lineage>
</organism>
<accession>A0ABR4A1B2</accession>
<dbReference type="Proteomes" id="UP001590950">
    <property type="component" value="Unassembled WGS sequence"/>
</dbReference>
<dbReference type="EMBL" id="JBEFKJ010000027">
    <property type="protein sequence ID" value="KAL2039071.1"/>
    <property type="molecule type" value="Genomic_DNA"/>
</dbReference>
<gene>
    <name evidence="2" type="ORF">N7G274_008120</name>
</gene>
<feature type="compositionally biased region" description="Basic and acidic residues" evidence="1">
    <location>
        <begin position="77"/>
        <end position="86"/>
    </location>
</feature>
<feature type="region of interest" description="Disordered" evidence="1">
    <location>
        <begin position="48"/>
        <end position="86"/>
    </location>
</feature>
<evidence type="ECO:0000313" key="2">
    <source>
        <dbReference type="EMBL" id="KAL2039071.1"/>
    </source>
</evidence>
<evidence type="ECO:0000256" key="1">
    <source>
        <dbReference type="SAM" id="MobiDB-lite"/>
    </source>
</evidence>
<protein>
    <submittedName>
        <fullName evidence="2">Uncharacterized protein</fullName>
    </submittedName>
</protein>
<name>A0ABR4A1B2_9LECA</name>
<feature type="compositionally biased region" description="Basic and acidic residues" evidence="1">
    <location>
        <begin position="48"/>
        <end position="68"/>
    </location>
</feature>
<reference evidence="2 3" key="1">
    <citation type="submission" date="2024-09" db="EMBL/GenBank/DDBJ databases">
        <title>Rethinking Asexuality: The Enigmatic Case of Functional Sexual Genes in Lepraria (Stereocaulaceae).</title>
        <authorList>
            <person name="Doellman M."/>
            <person name="Sun Y."/>
            <person name="Barcenas-Pena A."/>
            <person name="Lumbsch H.T."/>
            <person name="Grewe F."/>
        </authorList>
    </citation>
    <scope>NUCLEOTIDE SEQUENCE [LARGE SCALE GENOMIC DNA]</scope>
    <source>
        <strain evidence="2 3">Mercado 3170</strain>
    </source>
</reference>
<comment type="caution">
    <text evidence="2">The sequence shown here is derived from an EMBL/GenBank/DDBJ whole genome shotgun (WGS) entry which is preliminary data.</text>
</comment>
<keyword evidence="3" id="KW-1185">Reference proteome</keyword>
<proteinExistence type="predicted"/>
<evidence type="ECO:0000313" key="3">
    <source>
        <dbReference type="Proteomes" id="UP001590950"/>
    </source>
</evidence>